<evidence type="ECO:0000256" key="5">
    <source>
        <dbReference type="ARBA" id="ARBA00022825"/>
    </source>
</evidence>
<dbReference type="CDD" id="cd07018">
    <property type="entry name" value="S49_SppA_67K_type"/>
    <property type="match status" value="1"/>
</dbReference>
<dbReference type="GO" id="GO:0008236">
    <property type="term" value="F:serine-type peptidase activity"/>
    <property type="evidence" value="ECO:0007669"/>
    <property type="project" value="UniProtKB-KW"/>
</dbReference>
<comment type="subcellular location">
    <subcellularLocation>
        <location evidence="1">Membrane</location>
    </subcellularLocation>
</comment>
<evidence type="ECO:0000313" key="11">
    <source>
        <dbReference type="Proteomes" id="UP000189004"/>
    </source>
</evidence>
<feature type="active site" description="Nucleophile" evidence="7">
    <location>
        <position position="382"/>
    </location>
</feature>
<comment type="caution">
    <text evidence="10">The sequence shown here is derived from an EMBL/GenBank/DDBJ whole genome shotgun (WGS) entry which is preliminary data.</text>
</comment>
<feature type="domain" description="Peptidase S49" evidence="9">
    <location>
        <begin position="367"/>
        <end position="515"/>
    </location>
</feature>
<dbReference type="InterPro" id="IPR002142">
    <property type="entry name" value="Peptidase_S49"/>
</dbReference>
<keyword evidence="5" id="KW-0720">Serine protease</keyword>
<dbReference type="InterPro" id="IPR004634">
    <property type="entry name" value="Pept_S49_pIV"/>
</dbReference>
<proteinExistence type="inferred from homology"/>
<evidence type="ECO:0000256" key="2">
    <source>
        <dbReference type="ARBA" id="ARBA00008683"/>
    </source>
</evidence>
<protein>
    <submittedName>
        <fullName evidence="10">Signal peptide peptidase SppA</fullName>
    </submittedName>
</protein>
<evidence type="ECO:0000256" key="1">
    <source>
        <dbReference type="ARBA" id="ARBA00004370"/>
    </source>
</evidence>
<evidence type="ECO:0000313" key="10">
    <source>
        <dbReference type="EMBL" id="OOC52760.1"/>
    </source>
</evidence>
<feature type="domain" description="Peptidase S49" evidence="9">
    <location>
        <begin position="95"/>
        <end position="249"/>
    </location>
</feature>
<evidence type="ECO:0000256" key="8">
    <source>
        <dbReference type="SAM" id="MobiDB-lite"/>
    </source>
</evidence>
<evidence type="ECO:0000256" key="4">
    <source>
        <dbReference type="ARBA" id="ARBA00022801"/>
    </source>
</evidence>
<dbReference type="Proteomes" id="UP000189004">
    <property type="component" value="Unassembled WGS sequence"/>
</dbReference>
<dbReference type="NCBIfam" id="TIGR00706">
    <property type="entry name" value="SppA_dom"/>
    <property type="match status" value="1"/>
</dbReference>
<keyword evidence="11" id="KW-1185">Reference proteome</keyword>
<dbReference type="Gene3D" id="3.90.226.10">
    <property type="entry name" value="2-enoyl-CoA Hydratase, Chain A, domain 1"/>
    <property type="match status" value="3"/>
</dbReference>
<dbReference type="GO" id="GO:0006465">
    <property type="term" value="P:signal peptide processing"/>
    <property type="evidence" value="ECO:0007669"/>
    <property type="project" value="InterPro"/>
</dbReference>
<accession>A0A1V3BXD2</accession>
<dbReference type="InterPro" id="IPR029045">
    <property type="entry name" value="ClpP/crotonase-like_dom_sf"/>
</dbReference>
<comment type="similarity">
    <text evidence="2">Belongs to the peptidase S49 family.</text>
</comment>
<keyword evidence="4" id="KW-0378">Hydrolase</keyword>
<dbReference type="Pfam" id="PF01343">
    <property type="entry name" value="Peptidase_S49"/>
    <property type="match status" value="2"/>
</dbReference>
<evidence type="ECO:0000259" key="9">
    <source>
        <dbReference type="Pfam" id="PF01343"/>
    </source>
</evidence>
<dbReference type="EMBL" id="MCOK01000001">
    <property type="protein sequence ID" value="OOC52760.1"/>
    <property type="molecule type" value="Genomic_DNA"/>
</dbReference>
<dbReference type="AlphaFoldDB" id="A0A1V3BXD2"/>
<dbReference type="PANTHER" id="PTHR33209:SF1">
    <property type="entry name" value="PEPTIDASE S49 DOMAIN-CONTAINING PROTEIN"/>
    <property type="match status" value="1"/>
</dbReference>
<evidence type="ECO:0000256" key="6">
    <source>
        <dbReference type="ARBA" id="ARBA00023136"/>
    </source>
</evidence>
<feature type="active site" description="Proton donor/acceptor" evidence="7">
    <location>
        <position position="168"/>
    </location>
</feature>
<gene>
    <name evidence="10" type="ORF">NOSIN_02045</name>
</gene>
<dbReference type="OrthoDB" id="9764363at2"/>
<dbReference type="PANTHER" id="PTHR33209">
    <property type="entry name" value="PROTEASE 4"/>
    <property type="match status" value="1"/>
</dbReference>
<sequence length="581" mass="62610">MVDLAKITEPLSLVRQRPQGPLVLELDLTEGVADEAPGDPISQIMNRRRQHYLDVLEGIRRGARDPRVAALLVRVDARSLGFAKVQELRHTVADFRATGKPAVAWADSFGETGAGNLPYYLACAFSRVVMAPTGVLGLTGLLMRTTFVKGALDKLDVTYEVGARHEYKNALNSVTETGYTDAQREASDRIVTSLGDQLADAAAEARGLTADRVRALVSRGPFLAQEAVEEGLVDRLAYRDEVYSELFEQVREEARGRDGAGGGRTVEPELQFVTRYHRKHTPPPLPQVRGGSGYIALISATGTISLGRTRRSPLGGGTVMGSDTVAAAFRAARKDPRVKAVVFRVDSRGGSPTASDAIRRETELTSRAGIPVVSAMGDFAASGGYYVTLGSDAVVSQPGTLTGSIGVFTGKPVLGRLLERYGVTSDSVSTGEHAGMFDTERPFTESEWERINALLDQIYEDFTERVAQARKMTREQVDEVARGRVWTGEDARERGLVDELGGLETAVRLARERAGAGPLPLRSFPRTNPLDQIRPHESSEDVGASGPQTAFGAWGPLQHAAMAMGLPAGGPMTMPGAWEIR</sequence>
<dbReference type="RefSeq" id="WP_077689106.1">
    <property type="nucleotide sequence ID" value="NZ_MCOK01000001.1"/>
</dbReference>
<feature type="region of interest" description="Disordered" evidence="8">
    <location>
        <begin position="518"/>
        <end position="545"/>
    </location>
</feature>
<dbReference type="PIRSF" id="PIRSF001217">
    <property type="entry name" value="Protease_4_SppA"/>
    <property type="match status" value="1"/>
</dbReference>
<dbReference type="InterPro" id="IPR004635">
    <property type="entry name" value="Pept_S49_SppA"/>
</dbReference>
<keyword evidence="3" id="KW-0645">Protease</keyword>
<evidence type="ECO:0000256" key="7">
    <source>
        <dbReference type="PIRSR" id="PIRSR001217-1"/>
    </source>
</evidence>
<evidence type="ECO:0000256" key="3">
    <source>
        <dbReference type="ARBA" id="ARBA00022670"/>
    </source>
</evidence>
<dbReference type="GO" id="GO:0016020">
    <property type="term" value="C:membrane"/>
    <property type="evidence" value="ECO:0007669"/>
    <property type="project" value="UniProtKB-SubCell"/>
</dbReference>
<dbReference type="InterPro" id="IPR047272">
    <property type="entry name" value="S49_SppA_C"/>
</dbReference>
<dbReference type="STRING" id="501010.NOSIN_02045"/>
<keyword evidence="6" id="KW-0472">Membrane</keyword>
<name>A0A1V3BXD2_9ACTN</name>
<dbReference type="InterPro" id="IPR047217">
    <property type="entry name" value="S49_SppA_67K_type_N"/>
</dbReference>
<dbReference type="SUPFAM" id="SSF52096">
    <property type="entry name" value="ClpP/crotonase"/>
    <property type="match status" value="2"/>
</dbReference>
<organism evidence="10 11">
    <name type="scientific">Nocardiopsis sinuspersici</name>
    <dbReference type="NCBI Taxonomy" id="501010"/>
    <lineage>
        <taxon>Bacteria</taxon>
        <taxon>Bacillati</taxon>
        <taxon>Actinomycetota</taxon>
        <taxon>Actinomycetes</taxon>
        <taxon>Streptosporangiales</taxon>
        <taxon>Nocardiopsidaceae</taxon>
        <taxon>Nocardiopsis</taxon>
    </lineage>
</organism>
<reference evidence="11" key="1">
    <citation type="submission" date="2016-08" db="EMBL/GenBank/DDBJ databases">
        <authorList>
            <person name="Tokovenko B."/>
            <person name="Kalinowski J."/>
        </authorList>
    </citation>
    <scope>NUCLEOTIDE SEQUENCE [LARGE SCALE GENOMIC DNA]</scope>
    <source>
        <strain evidence="11">UTMC102</strain>
    </source>
</reference>
<dbReference type="CDD" id="cd07023">
    <property type="entry name" value="S49_Sppa_N_C"/>
    <property type="match status" value="1"/>
</dbReference>